<protein>
    <submittedName>
        <fullName evidence="6">LysR family transcriptional regulator</fullName>
    </submittedName>
</protein>
<dbReference type="PANTHER" id="PTHR30419:SF2">
    <property type="entry name" value="LYSR FAMILY TRANSCRIPTIONAL REGULATOR"/>
    <property type="match status" value="1"/>
</dbReference>
<evidence type="ECO:0000313" key="6">
    <source>
        <dbReference type="EMBL" id="PZQ50866.1"/>
    </source>
</evidence>
<dbReference type="GO" id="GO:0003700">
    <property type="term" value="F:DNA-binding transcription factor activity"/>
    <property type="evidence" value="ECO:0007669"/>
    <property type="project" value="InterPro"/>
</dbReference>
<evidence type="ECO:0000256" key="3">
    <source>
        <dbReference type="ARBA" id="ARBA00023125"/>
    </source>
</evidence>
<dbReference type="InterPro" id="IPR000847">
    <property type="entry name" value="LysR_HTH_N"/>
</dbReference>
<gene>
    <name evidence="6" type="ORF">DI556_06810</name>
</gene>
<evidence type="ECO:0000256" key="1">
    <source>
        <dbReference type="ARBA" id="ARBA00009437"/>
    </source>
</evidence>
<dbReference type="Gene3D" id="1.10.10.10">
    <property type="entry name" value="Winged helix-like DNA-binding domain superfamily/Winged helix DNA-binding domain"/>
    <property type="match status" value="1"/>
</dbReference>
<dbReference type="SUPFAM" id="SSF53850">
    <property type="entry name" value="Periplasmic binding protein-like II"/>
    <property type="match status" value="1"/>
</dbReference>
<feature type="domain" description="HTH lysR-type" evidence="5">
    <location>
        <begin position="5"/>
        <end position="59"/>
    </location>
</feature>
<keyword evidence="2" id="KW-0805">Transcription regulation</keyword>
<dbReference type="PROSITE" id="PS50931">
    <property type="entry name" value="HTH_LYSR"/>
    <property type="match status" value="1"/>
</dbReference>
<evidence type="ECO:0000313" key="7">
    <source>
        <dbReference type="Proteomes" id="UP000249185"/>
    </source>
</evidence>
<evidence type="ECO:0000256" key="2">
    <source>
        <dbReference type="ARBA" id="ARBA00023015"/>
    </source>
</evidence>
<comment type="caution">
    <text evidence="6">The sequence shown here is derived from an EMBL/GenBank/DDBJ whole genome shotgun (WGS) entry which is preliminary data.</text>
</comment>
<accession>A0A2W5NBI4</accession>
<reference evidence="6 7" key="1">
    <citation type="submission" date="2017-08" db="EMBL/GenBank/DDBJ databases">
        <title>Infants hospitalized years apart are colonized by the same room-sourced microbial strains.</title>
        <authorList>
            <person name="Brooks B."/>
            <person name="Olm M.R."/>
            <person name="Firek B.A."/>
            <person name="Baker R."/>
            <person name="Thomas B.C."/>
            <person name="Morowitz M.J."/>
            <person name="Banfield J.F."/>
        </authorList>
    </citation>
    <scope>NUCLEOTIDE SEQUENCE [LARGE SCALE GENOMIC DNA]</scope>
    <source>
        <strain evidence="6">S2_005_002_R2_34</strain>
    </source>
</reference>
<dbReference type="GO" id="GO:0005829">
    <property type="term" value="C:cytosol"/>
    <property type="evidence" value="ECO:0007669"/>
    <property type="project" value="TreeGrafter"/>
</dbReference>
<dbReference type="PANTHER" id="PTHR30419">
    <property type="entry name" value="HTH-TYPE TRANSCRIPTIONAL REGULATOR YBHD"/>
    <property type="match status" value="1"/>
</dbReference>
<keyword evidence="4" id="KW-0804">Transcription</keyword>
<dbReference type="InterPro" id="IPR050950">
    <property type="entry name" value="HTH-type_LysR_regulators"/>
</dbReference>
<dbReference type="InterPro" id="IPR005119">
    <property type="entry name" value="LysR_subst-bd"/>
</dbReference>
<dbReference type="AlphaFoldDB" id="A0A2W5NBI4"/>
<keyword evidence="3" id="KW-0238">DNA-binding</keyword>
<dbReference type="Pfam" id="PF00126">
    <property type="entry name" value="HTH_1"/>
    <property type="match status" value="1"/>
</dbReference>
<comment type="similarity">
    <text evidence="1">Belongs to the LysR transcriptional regulatory family.</text>
</comment>
<evidence type="ECO:0000256" key="4">
    <source>
        <dbReference type="ARBA" id="ARBA00023163"/>
    </source>
</evidence>
<dbReference type="EMBL" id="QFPW01000003">
    <property type="protein sequence ID" value="PZQ50866.1"/>
    <property type="molecule type" value="Genomic_DNA"/>
</dbReference>
<dbReference type="InterPro" id="IPR036390">
    <property type="entry name" value="WH_DNA-bd_sf"/>
</dbReference>
<proteinExistence type="inferred from homology"/>
<dbReference type="GO" id="GO:0003677">
    <property type="term" value="F:DNA binding"/>
    <property type="evidence" value="ECO:0007669"/>
    <property type="project" value="UniProtKB-KW"/>
</dbReference>
<name>A0A2W5NBI4_RHOSU</name>
<sequence>MLHGRALRYIDEVARAGSIRKAARTLNVAASAINRHILELEQDLGAPIFERMPRGLRLTTSGEMVIAHVRETLRGHERMRAQVEALKGLARGEVTVATMASLASGRLASIAALFREAHPRVRLRVLVGDRQWLMAMVASGDADLGLGYNLPPDTRLREVWETRHRLGAVVAPDHPLAEHRVARIAHCLSYPLVVADRGLSLREVVEDLMPSHVALDPAIETNSIDMMKRLARHAPHVTFLNRADVEQELRDGDLHFLGLTGAAGRQRLVLVERGRGTLNPAASRFAQLLETEILGEESGAETGS</sequence>
<evidence type="ECO:0000259" key="5">
    <source>
        <dbReference type="PROSITE" id="PS50931"/>
    </source>
</evidence>
<dbReference type="Proteomes" id="UP000249185">
    <property type="component" value="Unassembled WGS sequence"/>
</dbReference>
<organism evidence="6 7">
    <name type="scientific">Rhodovulum sulfidophilum</name>
    <name type="common">Rhodobacter sulfidophilus</name>
    <dbReference type="NCBI Taxonomy" id="35806"/>
    <lineage>
        <taxon>Bacteria</taxon>
        <taxon>Pseudomonadati</taxon>
        <taxon>Pseudomonadota</taxon>
        <taxon>Alphaproteobacteria</taxon>
        <taxon>Rhodobacterales</taxon>
        <taxon>Paracoccaceae</taxon>
        <taxon>Rhodovulum</taxon>
    </lineage>
</organism>
<dbReference type="SUPFAM" id="SSF46785">
    <property type="entry name" value="Winged helix' DNA-binding domain"/>
    <property type="match status" value="1"/>
</dbReference>
<dbReference type="Pfam" id="PF03466">
    <property type="entry name" value="LysR_substrate"/>
    <property type="match status" value="1"/>
</dbReference>
<dbReference type="Gene3D" id="3.40.190.290">
    <property type="match status" value="1"/>
</dbReference>
<dbReference type="InterPro" id="IPR036388">
    <property type="entry name" value="WH-like_DNA-bd_sf"/>
</dbReference>